<dbReference type="SUPFAM" id="SSF55729">
    <property type="entry name" value="Acyl-CoA N-acyltransferases (Nat)"/>
    <property type="match status" value="1"/>
</dbReference>
<dbReference type="InterPro" id="IPR038740">
    <property type="entry name" value="BioF2-like_GNAT_dom"/>
</dbReference>
<accession>A0A5B8LQZ7</accession>
<feature type="domain" description="BioF2-like acetyltransferase" evidence="1">
    <location>
        <begin position="196"/>
        <end position="344"/>
    </location>
</feature>
<dbReference type="EMBL" id="CP042304">
    <property type="protein sequence ID" value="QDZ10647.1"/>
    <property type="molecule type" value="Genomic_DNA"/>
</dbReference>
<dbReference type="RefSeq" id="WP_146289433.1">
    <property type="nucleotide sequence ID" value="NZ_CP042304.1"/>
</dbReference>
<evidence type="ECO:0000313" key="3">
    <source>
        <dbReference type="Proteomes" id="UP000315364"/>
    </source>
</evidence>
<name>A0A5B8LQZ7_9HYPH</name>
<dbReference type="AlphaFoldDB" id="A0A5B8LQZ7"/>
<dbReference type="Gene3D" id="3.40.630.30">
    <property type="match status" value="1"/>
</dbReference>
<reference evidence="2 3" key="1">
    <citation type="submission" date="2019-07" db="EMBL/GenBank/DDBJ databases">
        <title>Full genome sequence of Devosia sp. Gsoil 520.</title>
        <authorList>
            <person name="Im W.-T."/>
        </authorList>
    </citation>
    <scope>NUCLEOTIDE SEQUENCE [LARGE SCALE GENOMIC DNA]</scope>
    <source>
        <strain evidence="2 3">Gsoil 520</strain>
    </source>
</reference>
<dbReference type="GO" id="GO:0016740">
    <property type="term" value="F:transferase activity"/>
    <property type="evidence" value="ECO:0007669"/>
    <property type="project" value="UniProtKB-KW"/>
</dbReference>
<keyword evidence="3" id="KW-1185">Reference proteome</keyword>
<evidence type="ECO:0000313" key="2">
    <source>
        <dbReference type="EMBL" id="QDZ10647.1"/>
    </source>
</evidence>
<dbReference type="Pfam" id="PF13480">
    <property type="entry name" value="Acetyltransf_6"/>
    <property type="match status" value="1"/>
</dbReference>
<dbReference type="KEGG" id="dea:FPZ08_07705"/>
<protein>
    <submittedName>
        <fullName evidence="2">GNAT family N-acetyltransferase</fullName>
    </submittedName>
</protein>
<gene>
    <name evidence="2" type="ORF">FPZ08_07705</name>
</gene>
<evidence type="ECO:0000259" key="1">
    <source>
        <dbReference type="Pfam" id="PF13480"/>
    </source>
</evidence>
<keyword evidence="2" id="KW-0808">Transferase</keyword>
<organism evidence="2 3">
    <name type="scientific">Devosia ginsengisoli</name>
    <dbReference type="NCBI Taxonomy" id="400770"/>
    <lineage>
        <taxon>Bacteria</taxon>
        <taxon>Pseudomonadati</taxon>
        <taxon>Pseudomonadota</taxon>
        <taxon>Alphaproteobacteria</taxon>
        <taxon>Hyphomicrobiales</taxon>
        <taxon>Devosiaceae</taxon>
        <taxon>Devosia</taxon>
    </lineage>
</organism>
<dbReference type="InterPro" id="IPR016181">
    <property type="entry name" value="Acyl_CoA_acyltransferase"/>
</dbReference>
<dbReference type="Proteomes" id="UP000315364">
    <property type="component" value="Chromosome"/>
</dbReference>
<dbReference type="OrthoDB" id="8193702at2"/>
<sequence length="415" mass="46050">MPAFEITSPLLDNRAVTGGEPMASRVAGEITAEITDDLEAVEATWRRLQAGGIESPGQNFDFIHAWLLHHGIARADQRYVVGYVDGEAVALLPLHRKRVNGVPVFTWFPGANVGCYAPVSSYGRLAALDPLSRSLLWKTMFSRLEGGDVVYLRSIPTEVGGYSGLFDELGDTLAVETLYRSEYSSWEECDRLQRSKSRRKHDRQQGDRLNAMGAVSFEEVRNGGDTTCAIETMFIQRSARFKAMGIRDTFVRDGLIGFYHDLAKAGSGVDVRLHVLRLNGDIVAVRYNVVHNDRMFCLISSMSDDPAIQNGSPGKQCLLRVMQTVFDQGMSVFDMGSGFTDEKRHWCNVQAPLRQHYIGLTPQGAVIVKAHRVFQQTRAAIKANPQLKAAIRSVRQTFDRLTGTNHPAAATEKSE</sequence>
<proteinExistence type="predicted"/>